<dbReference type="SUPFAM" id="SSF56601">
    <property type="entry name" value="beta-lactamase/transpeptidase-like"/>
    <property type="match status" value="1"/>
</dbReference>
<comment type="caution">
    <text evidence="3">The sequence shown here is derived from an EMBL/GenBank/DDBJ whole genome shotgun (WGS) entry which is preliminary data.</text>
</comment>
<evidence type="ECO:0000313" key="3">
    <source>
        <dbReference type="EMBL" id="KAA6433671.1"/>
    </source>
</evidence>
<protein>
    <submittedName>
        <fullName evidence="3">D-alanyl-D-alanine carboxypeptidase</fullName>
    </submittedName>
</protein>
<keyword evidence="3" id="KW-0121">Carboxypeptidase</keyword>
<feature type="region of interest" description="Disordered" evidence="1">
    <location>
        <begin position="363"/>
        <end position="396"/>
    </location>
</feature>
<dbReference type="OrthoDB" id="5241551at2"/>
<reference evidence="3 4" key="1">
    <citation type="submission" date="2019-08" db="EMBL/GenBank/DDBJ databases">
        <title>Agrococcus lahaulensis sp. nov., isolated from a cold desert of the Indian Himalayas.</title>
        <authorList>
            <person name="Qu J.H."/>
        </authorList>
    </citation>
    <scope>NUCLEOTIDE SEQUENCE [LARGE SCALE GENOMIC DNA]</scope>
    <source>
        <strain evidence="3 4">NS18</strain>
    </source>
</reference>
<dbReference type="Pfam" id="PF00768">
    <property type="entry name" value="Peptidase_S11"/>
    <property type="match status" value="1"/>
</dbReference>
<evidence type="ECO:0000259" key="2">
    <source>
        <dbReference type="Pfam" id="PF00768"/>
    </source>
</evidence>
<dbReference type="Gene3D" id="3.40.710.10">
    <property type="entry name" value="DD-peptidase/beta-lactamase superfamily"/>
    <property type="match status" value="1"/>
</dbReference>
<dbReference type="InterPro" id="IPR001967">
    <property type="entry name" value="Peptidase_S11_N"/>
</dbReference>
<feature type="domain" description="Peptidase S11 D-alanyl-D-alanine carboxypeptidase A N-terminal" evidence="2">
    <location>
        <begin position="91"/>
        <end position="299"/>
    </location>
</feature>
<name>A0A5M8QEZ5_9MICO</name>
<dbReference type="GO" id="GO:0009002">
    <property type="term" value="F:serine-type D-Ala-D-Ala carboxypeptidase activity"/>
    <property type="evidence" value="ECO:0007669"/>
    <property type="project" value="InterPro"/>
</dbReference>
<gene>
    <name evidence="3" type="ORF">FQ330_06165</name>
</gene>
<dbReference type="RefSeq" id="WP_146356064.1">
    <property type="nucleotide sequence ID" value="NZ_VOIR01000013.1"/>
</dbReference>
<keyword evidence="3" id="KW-0378">Hydrolase</keyword>
<dbReference type="GO" id="GO:0006508">
    <property type="term" value="P:proteolysis"/>
    <property type="evidence" value="ECO:0007669"/>
    <property type="project" value="InterPro"/>
</dbReference>
<sequence>MTHRAVTAASQRASRPHPLVVLVRALVVALLAAAAVLGVALAFAPPPAVAATSVPIEAAEPGAASVAWPETARAAGYAVVGVDGAAEAWGSDEAHPMASITKLVTVLVVLDAHPIEGDDRGAEITLGRPDLVALGEALADNAPIAPVYDGMVVTQRDLMEWALVDSAGNAAWSLANWGFGSIDAFLDASAAWAERHGLEQTSLADPIGLSARSVSSAADLTRIGLLAVADPVVLATLQLEEVAIPGIGIAPSTNRILGEGFVDGGKTGTLKVWGRNLFVTAERVVDGEPRRIVAVVMGTIAADETDEAMLTLLDSLWDDFQRRTIVPAGTVVAEFRAPWGATTTASTLSDLDADVFGAQQPTATAEAGAVEPGAPRSEVGQASLTDHDGETSSTPVRADGMLAAPDLAWRLTHPVDVVGWYFD</sequence>
<dbReference type="InterPro" id="IPR012338">
    <property type="entry name" value="Beta-lactam/transpept-like"/>
</dbReference>
<proteinExistence type="predicted"/>
<keyword evidence="4" id="KW-1185">Reference proteome</keyword>
<accession>A0A5M8QEZ5</accession>
<evidence type="ECO:0000313" key="4">
    <source>
        <dbReference type="Proteomes" id="UP000323221"/>
    </source>
</evidence>
<dbReference type="AlphaFoldDB" id="A0A5M8QEZ5"/>
<evidence type="ECO:0000256" key="1">
    <source>
        <dbReference type="SAM" id="MobiDB-lite"/>
    </source>
</evidence>
<dbReference type="Proteomes" id="UP000323221">
    <property type="component" value="Unassembled WGS sequence"/>
</dbReference>
<keyword evidence="3" id="KW-0645">Protease</keyword>
<organism evidence="3 4">
    <name type="scientific">Agrococcus sediminis</name>
    <dbReference type="NCBI Taxonomy" id="2599924"/>
    <lineage>
        <taxon>Bacteria</taxon>
        <taxon>Bacillati</taxon>
        <taxon>Actinomycetota</taxon>
        <taxon>Actinomycetes</taxon>
        <taxon>Micrococcales</taxon>
        <taxon>Microbacteriaceae</taxon>
        <taxon>Agrococcus</taxon>
    </lineage>
</organism>
<dbReference type="EMBL" id="VOIR01000013">
    <property type="protein sequence ID" value="KAA6433671.1"/>
    <property type="molecule type" value="Genomic_DNA"/>
</dbReference>